<evidence type="ECO:0000256" key="1">
    <source>
        <dbReference type="ARBA" id="ARBA00000085"/>
    </source>
</evidence>
<evidence type="ECO:0000256" key="3">
    <source>
        <dbReference type="ARBA" id="ARBA00012438"/>
    </source>
</evidence>
<dbReference type="SUPFAM" id="SSF55874">
    <property type="entry name" value="ATPase domain of HSP90 chaperone/DNA topoisomerase II/histidine kinase"/>
    <property type="match status" value="1"/>
</dbReference>
<dbReference type="Pfam" id="PF02518">
    <property type="entry name" value="HATPase_c"/>
    <property type="match status" value="1"/>
</dbReference>
<feature type="transmembrane region" description="Helical" evidence="12">
    <location>
        <begin position="174"/>
        <end position="195"/>
    </location>
</feature>
<dbReference type="Proteomes" id="UP001139104">
    <property type="component" value="Unassembled WGS sequence"/>
</dbReference>
<dbReference type="PRINTS" id="PR00344">
    <property type="entry name" value="BCTRLSENSOR"/>
</dbReference>
<dbReference type="EMBL" id="JAIVFP010000001">
    <property type="protein sequence ID" value="MCI4682815.1"/>
    <property type="molecule type" value="Genomic_DNA"/>
</dbReference>
<evidence type="ECO:0000256" key="9">
    <source>
        <dbReference type="ARBA" id="ARBA00023012"/>
    </source>
</evidence>
<dbReference type="RefSeq" id="WP_243066805.1">
    <property type="nucleotide sequence ID" value="NZ_JAIVFK010000053.1"/>
</dbReference>
<evidence type="ECO:0000259" key="14">
    <source>
        <dbReference type="PROSITE" id="PS50885"/>
    </source>
</evidence>
<dbReference type="Gene3D" id="3.30.565.10">
    <property type="entry name" value="Histidine kinase-like ATPase, C-terminal domain"/>
    <property type="match status" value="1"/>
</dbReference>
<keyword evidence="7 15" id="KW-0418">Kinase</keyword>
<dbReference type="PROSITE" id="PS50885">
    <property type="entry name" value="HAMP"/>
    <property type="match status" value="1"/>
</dbReference>
<evidence type="ECO:0000313" key="15">
    <source>
        <dbReference type="EMBL" id="MCI4682815.1"/>
    </source>
</evidence>
<keyword evidence="4" id="KW-0597">Phosphoprotein</keyword>
<dbReference type="InterPro" id="IPR006311">
    <property type="entry name" value="TAT_signal"/>
</dbReference>
<evidence type="ECO:0000256" key="2">
    <source>
        <dbReference type="ARBA" id="ARBA00004370"/>
    </source>
</evidence>
<dbReference type="InterPro" id="IPR004358">
    <property type="entry name" value="Sig_transdc_His_kin-like_C"/>
</dbReference>
<organism evidence="15 16">
    <name type="scientific">Candidatus Rhodoblastus alkanivorans</name>
    <dbReference type="NCBI Taxonomy" id="2954117"/>
    <lineage>
        <taxon>Bacteria</taxon>
        <taxon>Pseudomonadati</taxon>
        <taxon>Pseudomonadota</taxon>
        <taxon>Alphaproteobacteria</taxon>
        <taxon>Hyphomicrobiales</taxon>
        <taxon>Rhodoblastaceae</taxon>
        <taxon>Rhodoblastus</taxon>
    </lineage>
</organism>
<feature type="compositionally biased region" description="Basic and acidic residues" evidence="11">
    <location>
        <begin position="115"/>
        <end position="125"/>
    </location>
</feature>
<keyword evidence="5" id="KW-0808">Transferase</keyword>
<keyword evidence="9" id="KW-0902">Two-component regulatory system</keyword>
<evidence type="ECO:0000256" key="7">
    <source>
        <dbReference type="ARBA" id="ARBA00022777"/>
    </source>
</evidence>
<feature type="domain" description="Histidine kinase" evidence="13">
    <location>
        <begin position="253"/>
        <end position="457"/>
    </location>
</feature>
<feature type="region of interest" description="Disordered" evidence="11">
    <location>
        <begin position="115"/>
        <end position="139"/>
    </location>
</feature>
<comment type="subcellular location">
    <subcellularLocation>
        <location evidence="2">Membrane</location>
    </subcellularLocation>
</comment>
<dbReference type="InterPro" id="IPR003594">
    <property type="entry name" value="HATPase_dom"/>
</dbReference>
<sequence length="459" mass="49745">MWRRGPPSIARRLFLSSAAACVVVLTVAGLVLTALYRDNAQAALDDQLGVYLRALVADIAMSRDESNDASQLAEPQFDLPFSGWYWQITRIDISPPEIRASRSLFASRLPRLKESDADRDQDGRRRGNVTGPGDKPLRMLEREINAGDQGRFLVQVAATTQSVDRQVREFAVDLGFTFLILALLLVAAMALQVRFGLRPLRRLRRGVVAVRRGQAEAVSGAFPQEVAPLAEELNLLIAANREIVERARIQVGNLAHALKTPLSVIVNEADAEDSALARKVSEQAEVMRDQVKFYLDRARAATRARAIGASADPAAALAGMARAFAKIYPGIELKVDCPPNLRFRGEGQDFDDMAGNLIDNACKWARGAARVAAEPLASGGGDRAFFRLTIDDDGPGLPADRREEALRRGQRLDESKPGSGLGLAIVSDLAAAYGGRLELSDSPLGGLRAVLILPALPRD</sequence>
<evidence type="ECO:0000313" key="16">
    <source>
        <dbReference type="Proteomes" id="UP001139104"/>
    </source>
</evidence>
<dbReference type="PROSITE" id="PS51318">
    <property type="entry name" value="TAT"/>
    <property type="match status" value="1"/>
</dbReference>
<dbReference type="PANTHER" id="PTHR45436">
    <property type="entry name" value="SENSOR HISTIDINE KINASE YKOH"/>
    <property type="match status" value="1"/>
</dbReference>
<dbReference type="PANTHER" id="PTHR45436:SF5">
    <property type="entry name" value="SENSOR HISTIDINE KINASE TRCS"/>
    <property type="match status" value="1"/>
</dbReference>
<keyword evidence="6 12" id="KW-0812">Transmembrane</keyword>
<dbReference type="InterPro" id="IPR036890">
    <property type="entry name" value="HATPase_C_sf"/>
</dbReference>
<evidence type="ECO:0000256" key="8">
    <source>
        <dbReference type="ARBA" id="ARBA00022989"/>
    </source>
</evidence>
<dbReference type="SMART" id="SM00387">
    <property type="entry name" value="HATPase_c"/>
    <property type="match status" value="1"/>
</dbReference>
<keyword evidence="8 12" id="KW-1133">Transmembrane helix</keyword>
<reference evidence="15" key="1">
    <citation type="journal article" date="2022" name="ISME J.">
        <title>Identification of active gaseous-alkane degraders at natural gas seeps.</title>
        <authorList>
            <person name="Farhan Ul Haque M."/>
            <person name="Hernandez M."/>
            <person name="Crombie A.T."/>
            <person name="Murrell J.C."/>
        </authorList>
    </citation>
    <scope>NUCLEOTIDE SEQUENCE</scope>
    <source>
        <strain evidence="15">PC2</strain>
    </source>
</reference>
<dbReference type="PROSITE" id="PS50109">
    <property type="entry name" value="HIS_KIN"/>
    <property type="match status" value="1"/>
</dbReference>
<evidence type="ECO:0000256" key="6">
    <source>
        <dbReference type="ARBA" id="ARBA00022692"/>
    </source>
</evidence>
<dbReference type="InterPro" id="IPR005467">
    <property type="entry name" value="His_kinase_dom"/>
</dbReference>
<keyword evidence="10 12" id="KW-0472">Membrane</keyword>
<gene>
    <name evidence="15" type="ORF">K2U94_08560</name>
</gene>
<evidence type="ECO:0000259" key="13">
    <source>
        <dbReference type="PROSITE" id="PS50109"/>
    </source>
</evidence>
<evidence type="ECO:0000256" key="5">
    <source>
        <dbReference type="ARBA" id="ARBA00022679"/>
    </source>
</evidence>
<proteinExistence type="predicted"/>
<evidence type="ECO:0000256" key="10">
    <source>
        <dbReference type="ARBA" id="ARBA00023136"/>
    </source>
</evidence>
<dbReference type="GO" id="GO:0016301">
    <property type="term" value="F:kinase activity"/>
    <property type="evidence" value="ECO:0007669"/>
    <property type="project" value="UniProtKB-KW"/>
</dbReference>
<protein>
    <recommendedName>
        <fullName evidence="3">histidine kinase</fullName>
        <ecNumber evidence="3">2.7.13.3</ecNumber>
    </recommendedName>
</protein>
<evidence type="ECO:0000256" key="11">
    <source>
        <dbReference type="SAM" id="MobiDB-lite"/>
    </source>
</evidence>
<dbReference type="InterPro" id="IPR050428">
    <property type="entry name" value="TCS_sensor_his_kinase"/>
</dbReference>
<dbReference type="Gene3D" id="1.10.287.130">
    <property type="match status" value="1"/>
</dbReference>
<comment type="catalytic activity">
    <reaction evidence="1">
        <text>ATP + protein L-histidine = ADP + protein N-phospho-L-histidine.</text>
        <dbReference type="EC" id="2.7.13.3"/>
    </reaction>
</comment>
<comment type="caution">
    <text evidence="15">The sequence shown here is derived from an EMBL/GenBank/DDBJ whole genome shotgun (WGS) entry which is preliminary data.</text>
</comment>
<evidence type="ECO:0000256" key="4">
    <source>
        <dbReference type="ARBA" id="ARBA00022553"/>
    </source>
</evidence>
<keyword evidence="16" id="KW-1185">Reference proteome</keyword>
<dbReference type="EC" id="2.7.13.3" evidence="3"/>
<name>A0ABS9Z609_9HYPH</name>
<feature type="domain" description="HAMP" evidence="14">
    <location>
        <begin position="194"/>
        <end position="245"/>
    </location>
</feature>
<dbReference type="InterPro" id="IPR003660">
    <property type="entry name" value="HAMP_dom"/>
</dbReference>
<accession>A0ABS9Z609</accession>
<evidence type="ECO:0000256" key="12">
    <source>
        <dbReference type="SAM" id="Phobius"/>
    </source>
</evidence>